<dbReference type="PATRIC" id="fig|28037.237.peg.1596"/>
<dbReference type="GO" id="GO:0016301">
    <property type="term" value="F:kinase activity"/>
    <property type="evidence" value="ECO:0007669"/>
    <property type="project" value="UniProtKB-KW"/>
</dbReference>
<dbReference type="InterPro" id="IPR015813">
    <property type="entry name" value="Pyrv/PenolPyrv_kinase-like_dom"/>
</dbReference>
<sequence length="127" mass="14098">MNKRVKIVATLGPAVEIRGGKKFGDDGYWGEKLDVEASAKNIAKLIEAGANTFRFNFSHGDHQEQGDRMATVKLAEKLAGKKLVSFLILKVQKSVLNCLKEIQKSTLTQLVKKSVLQLNRESNQLVM</sequence>
<evidence type="ECO:0000313" key="3">
    <source>
        <dbReference type="Proteomes" id="UP000075618"/>
    </source>
</evidence>
<evidence type="ECO:0000313" key="2">
    <source>
        <dbReference type="EMBL" id="KYF33183.1"/>
    </source>
</evidence>
<name>A0A150NIA1_STRMT</name>
<dbReference type="InterPro" id="IPR040442">
    <property type="entry name" value="Pyrv_kinase-like_dom_sf"/>
</dbReference>
<keyword evidence="2" id="KW-0808">Transferase</keyword>
<dbReference type="EMBL" id="LROT01000028">
    <property type="protein sequence ID" value="KYF33183.1"/>
    <property type="molecule type" value="Genomic_DNA"/>
</dbReference>
<reference evidence="2 3" key="1">
    <citation type="submission" date="2016-01" db="EMBL/GenBank/DDBJ databases">
        <title>Highly variable Streptococcus oralis are common among viridans streptococci isolated from primates.</title>
        <authorList>
            <person name="Denapaite D."/>
            <person name="Rieger M."/>
            <person name="Koendgen S."/>
            <person name="Brueckner R."/>
            <person name="Ochigava I."/>
            <person name="Kappeler P."/>
            <person name="Maetz-Rensing K."/>
            <person name="Leendertz F."/>
            <person name="Hakenbeck R."/>
        </authorList>
    </citation>
    <scope>NUCLEOTIDE SEQUENCE [LARGE SCALE GENOMIC DNA]</scope>
    <source>
        <strain evidence="2 3">10712</strain>
    </source>
</reference>
<comment type="caution">
    <text evidence="2">The sequence shown here is derived from an EMBL/GenBank/DDBJ whole genome shotgun (WGS) entry which is preliminary data.</text>
</comment>
<accession>A0A150NIA1</accession>
<organism evidence="2 3">
    <name type="scientific">Streptococcus mitis</name>
    <dbReference type="NCBI Taxonomy" id="28037"/>
    <lineage>
        <taxon>Bacteria</taxon>
        <taxon>Bacillati</taxon>
        <taxon>Bacillota</taxon>
        <taxon>Bacilli</taxon>
        <taxon>Lactobacillales</taxon>
        <taxon>Streptococcaceae</taxon>
        <taxon>Streptococcus</taxon>
        <taxon>Streptococcus mitis group</taxon>
    </lineage>
</organism>
<proteinExistence type="predicted"/>
<dbReference type="GO" id="GO:0004743">
    <property type="term" value="F:pyruvate kinase activity"/>
    <property type="evidence" value="ECO:0007669"/>
    <property type="project" value="UniProtKB-EC"/>
</dbReference>
<dbReference type="InterPro" id="IPR015793">
    <property type="entry name" value="Pyrv_Knase_brl"/>
</dbReference>
<dbReference type="SUPFAM" id="SSF51621">
    <property type="entry name" value="Phosphoenolpyruvate/pyruvate domain"/>
    <property type="match status" value="1"/>
</dbReference>
<gene>
    <name evidence="2" type="ORF">SMI10712_00858</name>
</gene>
<dbReference type="Gene3D" id="3.20.20.60">
    <property type="entry name" value="Phosphoenolpyruvate-binding domains"/>
    <property type="match status" value="1"/>
</dbReference>
<keyword evidence="2" id="KW-0670">Pyruvate</keyword>
<dbReference type="Proteomes" id="UP000075618">
    <property type="component" value="Unassembled WGS sequence"/>
</dbReference>
<dbReference type="Pfam" id="PF00224">
    <property type="entry name" value="PK"/>
    <property type="match status" value="1"/>
</dbReference>
<dbReference type="GO" id="GO:0000287">
    <property type="term" value="F:magnesium ion binding"/>
    <property type="evidence" value="ECO:0007669"/>
    <property type="project" value="InterPro"/>
</dbReference>
<dbReference type="AlphaFoldDB" id="A0A150NIA1"/>
<evidence type="ECO:0000259" key="1">
    <source>
        <dbReference type="Pfam" id="PF00224"/>
    </source>
</evidence>
<keyword evidence="2" id="KW-0418">Kinase</keyword>
<dbReference type="GO" id="GO:0030955">
    <property type="term" value="F:potassium ion binding"/>
    <property type="evidence" value="ECO:0007669"/>
    <property type="project" value="InterPro"/>
</dbReference>
<feature type="domain" description="Pyruvate kinase barrel" evidence="1">
    <location>
        <begin position="3"/>
        <end position="87"/>
    </location>
</feature>
<protein>
    <submittedName>
        <fullName evidence="2">Pyruvate kinase</fullName>
        <ecNumber evidence="2">2.7.1.40</ecNumber>
    </submittedName>
</protein>
<dbReference type="EC" id="2.7.1.40" evidence="2"/>